<comment type="caution">
    <text evidence="2">The sequence shown here is derived from an EMBL/GenBank/DDBJ whole genome shotgun (WGS) entry which is preliminary data.</text>
</comment>
<sequence length="280" mass="30025">MIYKAFALGTFATLASVAPSNIALANDFDDDALLIFGETTIGDITAKTTQGINPGDSAGKLGAFSDFYDDNTTTIDFNSAATQVGDNSYSFGSDLITYTFESSLSTTSGDRTGIYNSGTYNDRWAPTGANGEKNVSDYLAVFQGNSVTIDLAKELNYFGMNWGSLSDGNQLSFFNNGTKISTFTASDIEPILPIKAGHQLNQGNGYVHFYTDTTGSTFNQIVISQTQLSGFETDNHSFRMSNNVTDIDNPQTPETVPESSTVVGLAVVGAFIVRCRFSRA</sequence>
<name>A0A6M0RRC9_9CYAN</name>
<dbReference type="InterPro" id="IPR013424">
    <property type="entry name" value="Ice-binding_C"/>
</dbReference>
<feature type="chain" id="PRO_5026774984" evidence="1">
    <location>
        <begin position="26"/>
        <end position="280"/>
    </location>
</feature>
<dbReference type="AlphaFoldDB" id="A0A6M0RRC9"/>
<evidence type="ECO:0000313" key="2">
    <source>
        <dbReference type="EMBL" id="NEZ58322.1"/>
    </source>
</evidence>
<keyword evidence="1" id="KW-0732">Signal</keyword>
<organism evidence="2 3">
    <name type="scientific">Adonisia turfae CCMR0081</name>
    <dbReference type="NCBI Taxonomy" id="2292702"/>
    <lineage>
        <taxon>Bacteria</taxon>
        <taxon>Bacillati</taxon>
        <taxon>Cyanobacteriota</taxon>
        <taxon>Adonisia</taxon>
        <taxon>Adonisia turfae</taxon>
    </lineage>
</organism>
<feature type="signal peptide" evidence="1">
    <location>
        <begin position="1"/>
        <end position="25"/>
    </location>
</feature>
<dbReference type="EMBL" id="QXHD01000004">
    <property type="protein sequence ID" value="NEZ58322.1"/>
    <property type="molecule type" value="Genomic_DNA"/>
</dbReference>
<dbReference type="RefSeq" id="WP_163700768.1">
    <property type="nucleotide sequence ID" value="NZ_QXHD01000004.1"/>
</dbReference>
<dbReference type="NCBIfam" id="TIGR02595">
    <property type="entry name" value="PEP_CTERM"/>
    <property type="match status" value="1"/>
</dbReference>
<gene>
    <name evidence="2" type="ORF">DXZ20_22290</name>
</gene>
<evidence type="ECO:0000313" key="3">
    <source>
        <dbReference type="Proteomes" id="UP000481033"/>
    </source>
</evidence>
<reference evidence="2 3" key="1">
    <citation type="journal article" date="2020" name="Microb. Ecol.">
        <title>Ecogenomics of the Marine Benthic Filamentous Cyanobacterium Adonisia.</title>
        <authorList>
            <person name="Walter J.M."/>
            <person name="Coutinho F.H."/>
            <person name="Leomil L."/>
            <person name="Hargreaves P.I."/>
            <person name="Campeao M.E."/>
            <person name="Vieira V.V."/>
            <person name="Silva B.S."/>
            <person name="Fistarol G.O."/>
            <person name="Salomon P.S."/>
            <person name="Sawabe T."/>
            <person name="Mino S."/>
            <person name="Hosokawa M."/>
            <person name="Miyashita H."/>
            <person name="Maruyama F."/>
            <person name="van Verk M.C."/>
            <person name="Dutilh B.E."/>
            <person name="Thompson C.C."/>
            <person name="Thompson F.L."/>
        </authorList>
    </citation>
    <scope>NUCLEOTIDE SEQUENCE [LARGE SCALE GENOMIC DNA]</scope>
    <source>
        <strain evidence="2 3">CCMR0081</strain>
    </source>
</reference>
<keyword evidence="3" id="KW-1185">Reference proteome</keyword>
<evidence type="ECO:0000256" key="1">
    <source>
        <dbReference type="SAM" id="SignalP"/>
    </source>
</evidence>
<accession>A0A6M0RRC9</accession>
<proteinExistence type="predicted"/>
<protein>
    <submittedName>
        <fullName evidence="2">PEP-CTERM sorting domain-containing protein</fullName>
    </submittedName>
</protein>
<dbReference type="Proteomes" id="UP000481033">
    <property type="component" value="Unassembled WGS sequence"/>
</dbReference>